<dbReference type="PANTHER" id="PTHR43096">
    <property type="entry name" value="DNAJ HOMOLOG 1, MITOCHONDRIAL-RELATED"/>
    <property type="match status" value="1"/>
</dbReference>
<dbReference type="InterPro" id="IPR036869">
    <property type="entry name" value="J_dom_sf"/>
</dbReference>
<accession>A0A8J4F8S0</accession>
<evidence type="ECO:0000313" key="4">
    <source>
        <dbReference type="Proteomes" id="UP000747399"/>
    </source>
</evidence>
<dbReference type="Pfam" id="PF00226">
    <property type="entry name" value="DnaJ"/>
    <property type="match status" value="1"/>
</dbReference>
<dbReference type="GO" id="GO:0005737">
    <property type="term" value="C:cytoplasm"/>
    <property type="evidence" value="ECO:0007669"/>
    <property type="project" value="TreeGrafter"/>
</dbReference>
<sequence>MRIKNTFSMWKQLKPPTLRRCGVLQRPSNHFGISRERFTRVYATAQSSSTVLNTYYDVLGVESTASVDDIKSAFRRKAKLVHPDVSKSADSEEEFKQLKEAYDTLSDAEQRAEYDDALQRAARRRSSRTSSSSRHVVIIEDDPWGLGGATVVVENVGEDSDDDDSDGEGDGLLEELEFMAWAAAPGNLKSSFQSSWQANARKQQRRARQQQQEREAMQAKLSQEDKVILLQEMHPQARAAAQQVFGARLQSLNTLEELAEVMEAVMEMNAMGVEFGFVDDSGGGRSTTRGSRRQGGGASKSRRSSGRNSSGRRGGSATNMGAQRRRM</sequence>
<dbReference type="GO" id="GO:0042026">
    <property type="term" value="P:protein refolding"/>
    <property type="evidence" value="ECO:0007669"/>
    <property type="project" value="TreeGrafter"/>
</dbReference>
<keyword evidence="4" id="KW-1185">Reference proteome</keyword>
<dbReference type="PRINTS" id="PR00625">
    <property type="entry name" value="JDOMAIN"/>
</dbReference>
<gene>
    <name evidence="3" type="ORF">Vafri_15454</name>
</gene>
<dbReference type="Proteomes" id="UP000747399">
    <property type="component" value="Unassembled WGS sequence"/>
</dbReference>
<feature type="region of interest" description="Disordered" evidence="1">
    <location>
        <begin position="277"/>
        <end position="327"/>
    </location>
</feature>
<organism evidence="3 4">
    <name type="scientific">Volvox africanus</name>
    <dbReference type="NCBI Taxonomy" id="51714"/>
    <lineage>
        <taxon>Eukaryota</taxon>
        <taxon>Viridiplantae</taxon>
        <taxon>Chlorophyta</taxon>
        <taxon>core chlorophytes</taxon>
        <taxon>Chlorophyceae</taxon>
        <taxon>CS clade</taxon>
        <taxon>Chlamydomonadales</taxon>
        <taxon>Volvocaceae</taxon>
        <taxon>Volvox</taxon>
    </lineage>
</organism>
<dbReference type="PROSITE" id="PS00636">
    <property type="entry name" value="DNAJ_1"/>
    <property type="match status" value="1"/>
</dbReference>
<evidence type="ECO:0000313" key="3">
    <source>
        <dbReference type="EMBL" id="GIL61044.1"/>
    </source>
</evidence>
<proteinExistence type="predicted"/>
<dbReference type="Gene3D" id="1.10.287.110">
    <property type="entry name" value="DnaJ domain"/>
    <property type="match status" value="1"/>
</dbReference>
<dbReference type="InterPro" id="IPR001623">
    <property type="entry name" value="DnaJ_domain"/>
</dbReference>
<name>A0A8J4F8S0_9CHLO</name>
<dbReference type="SUPFAM" id="SSF46565">
    <property type="entry name" value="Chaperone J-domain"/>
    <property type="match status" value="1"/>
</dbReference>
<dbReference type="InterPro" id="IPR018253">
    <property type="entry name" value="DnaJ_domain_CS"/>
</dbReference>
<dbReference type="AlphaFoldDB" id="A0A8J4F8S0"/>
<evidence type="ECO:0000259" key="2">
    <source>
        <dbReference type="PROSITE" id="PS50076"/>
    </source>
</evidence>
<dbReference type="SMART" id="SM00271">
    <property type="entry name" value="DnaJ"/>
    <property type="match status" value="1"/>
</dbReference>
<reference evidence="3" key="1">
    <citation type="journal article" date="2021" name="Proc. Natl. Acad. Sci. U.S.A.">
        <title>Three genomes in the algal genus Volvox reveal the fate of a haploid sex-determining region after a transition to homothallism.</title>
        <authorList>
            <person name="Yamamoto K."/>
            <person name="Hamaji T."/>
            <person name="Kawai-Toyooka H."/>
            <person name="Matsuzaki R."/>
            <person name="Takahashi F."/>
            <person name="Nishimura Y."/>
            <person name="Kawachi M."/>
            <person name="Noguchi H."/>
            <person name="Minakuchi Y."/>
            <person name="Umen J.G."/>
            <person name="Toyoda A."/>
            <person name="Nozaki H."/>
        </authorList>
    </citation>
    <scope>NUCLEOTIDE SEQUENCE</scope>
    <source>
        <strain evidence="3">NIES-3780</strain>
    </source>
</reference>
<dbReference type="PROSITE" id="PS50076">
    <property type="entry name" value="DNAJ_2"/>
    <property type="match status" value="1"/>
</dbReference>
<evidence type="ECO:0000256" key="1">
    <source>
        <dbReference type="SAM" id="MobiDB-lite"/>
    </source>
</evidence>
<feature type="region of interest" description="Disordered" evidence="1">
    <location>
        <begin position="195"/>
        <end position="219"/>
    </location>
</feature>
<feature type="domain" description="J" evidence="2">
    <location>
        <begin position="54"/>
        <end position="118"/>
    </location>
</feature>
<dbReference type="GO" id="GO:0051082">
    <property type="term" value="F:unfolded protein binding"/>
    <property type="evidence" value="ECO:0007669"/>
    <property type="project" value="TreeGrafter"/>
</dbReference>
<dbReference type="CDD" id="cd06257">
    <property type="entry name" value="DnaJ"/>
    <property type="match status" value="1"/>
</dbReference>
<dbReference type="PANTHER" id="PTHR43096:SF58">
    <property type="entry name" value="CHAPERONE DNAJ-DOMAIN SUPERFAMILY PROTEIN"/>
    <property type="match status" value="1"/>
</dbReference>
<protein>
    <recommendedName>
        <fullName evidence="2">J domain-containing protein</fullName>
    </recommendedName>
</protein>
<dbReference type="EMBL" id="BNCO01000043">
    <property type="protein sequence ID" value="GIL61044.1"/>
    <property type="molecule type" value="Genomic_DNA"/>
</dbReference>
<comment type="caution">
    <text evidence="3">The sequence shown here is derived from an EMBL/GenBank/DDBJ whole genome shotgun (WGS) entry which is preliminary data.</text>
</comment>